<keyword evidence="2" id="KW-1185">Reference proteome</keyword>
<dbReference type="EMBL" id="CM051397">
    <property type="protein sequence ID" value="KAJ4719607.1"/>
    <property type="molecule type" value="Genomic_DNA"/>
</dbReference>
<proteinExistence type="predicted"/>
<reference evidence="1 2" key="1">
    <citation type="journal article" date="2023" name="Science">
        <title>Complex scaffold remodeling in plant triterpene biosynthesis.</title>
        <authorList>
            <person name="De La Pena R."/>
            <person name="Hodgson H."/>
            <person name="Liu J.C."/>
            <person name="Stephenson M.J."/>
            <person name="Martin A.C."/>
            <person name="Owen C."/>
            <person name="Harkess A."/>
            <person name="Leebens-Mack J."/>
            <person name="Jimenez L.E."/>
            <person name="Osbourn A."/>
            <person name="Sattely E.S."/>
        </authorList>
    </citation>
    <scope>NUCLEOTIDE SEQUENCE [LARGE SCALE GENOMIC DNA]</scope>
    <source>
        <strain evidence="2">cv. JPN11</strain>
        <tissue evidence="1">Leaf</tissue>
    </source>
</reference>
<evidence type="ECO:0000313" key="1">
    <source>
        <dbReference type="EMBL" id="KAJ4719607.1"/>
    </source>
</evidence>
<comment type="caution">
    <text evidence="1">The sequence shown here is derived from an EMBL/GenBank/DDBJ whole genome shotgun (WGS) entry which is preliminary data.</text>
</comment>
<organism evidence="1 2">
    <name type="scientific">Melia azedarach</name>
    <name type="common">Chinaberry tree</name>
    <dbReference type="NCBI Taxonomy" id="155640"/>
    <lineage>
        <taxon>Eukaryota</taxon>
        <taxon>Viridiplantae</taxon>
        <taxon>Streptophyta</taxon>
        <taxon>Embryophyta</taxon>
        <taxon>Tracheophyta</taxon>
        <taxon>Spermatophyta</taxon>
        <taxon>Magnoliopsida</taxon>
        <taxon>eudicotyledons</taxon>
        <taxon>Gunneridae</taxon>
        <taxon>Pentapetalae</taxon>
        <taxon>rosids</taxon>
        <taxon>malvids</taxon>
        <taxon>Sapindales</taxon>
        <taxon>Meliaceae</taxon>
        <taxon>Melia</taxon>
    </lineage>
</organism>
<sequence>MGVPAFYRWLADRYPLSIVDVVEEEPKVDGNGVVTPVDVSKPNPNGMEFDNFYLDMNGIIHPCFHPEGKPAPSSYDDVFKSMFDYIDHLFSLVRPRKLLYMAIDGVAPRAKMNQQRSRRFRAAKDAAEAEAEEERLRKEFEEAGKILSPKEKPEACDSNVITPGTQFMAVLSVALQYYIQSRLNHNPGWQFTKVILSDANVAGEGEHKIMSYIRLQRNLPGFDPNTRHCLYGLDADLIMLSLATHEIHFSILREVITPPGQQEKCFLCGQAGHLAAECRGKLADNAEDWNGADETPIHKKKYQFLNIWVLREYLEYELNIPDAPFPINFERIVDDFVFLCFFVGNDFLPHMPTLEIREGAINLLMHVYRREFSAIGGYLTDAGEVLLDRVEKFIQSIAVYEDQIFQKRTRIQQAYEYNEEMKLKARGESSEEQQAPVIDKVKLGEPGYKERYYAEKFEVSNPEDIDRVKKDVVLNYVEGLCWVCRYYYQGVCSWQWFYPYHYAPFASDLKDLSDLEITFFLGEPFKPFDQLMGTLPAASSSALPERYRKLMTDPSSPIYKFYPSDFEIDMNGKRFAWQGVAKLPFIDEKLLLAQTKKLESFLTAEELVRNSVMLDLLYVHPMHPLYRQVFAYYQLCYRLPPHERFAWAISVNASGGMNGYIWLCERNVLRGIVPSPVKGLPDIQSNQVLNSTYLNPQNRRHIPEPPKGVIVPDKILRPIDIKPFPTLWHEDNSRRQQGRERPQVPGAIAGPMLGEAAHRLVKNTLNYKSNGSPRLLEQPSFRNFPGNYGVGRAGPAGNYAVTRPRPAGPSANERGYVDDPRHNYGNYNYPHGMTGNPRAPFSTNGMQGSRHNYRPQERFQYHDQYHDFRTEMSALRIDESTRSNTPAAMPSRMQSPGYSGNSNQQLLQNMGPPPSPPNNWIYRVMAGDAATYSIHESASSGAYEKQQVKKVYQIKARPPHEADPLNQQ</sequence>
<evidence type="ECO:0000313" key="2">
    <source>
        <dbReference type="Proteomes" id="UP001164539"/>
    </source>
</evidence>
<name>A0ACC1Y8J8_MELAZ</name>
<accession>A0ACC1Y8J8</accession>
<protein>
    <submittedName>
        <fullName evidence="1">5'-3' exoribonuclease</fullName>
    </submittedName>
</protein>
<dbReference type="Proteomes" id="UP001164539">
    <property type="component" value="Chromosome 4"/>
</dbReference>
<gene>
    <name evidence="1" type="ORF">OWV82_007557</name>
</gene>